<organism evidence="1 2">
    <name type="scientific">Nocardia rhizosphaerihabitans</name>
    <dbReference type="NCBI Taxonomy" id="1691570"/>
    <lineage>
        <taxon>Bacteria</taxon>
        <taxon>Bacillati</taxon>
        <taxon>Actinomycetota</taxon>
        <taxon>Actinomycetes</taxon>
        <taxon>Mycobacteriales</taxon>
        <taxon>Nocardiaceae</taxon>
        <taxon>Nocardia</taxon>
    </lineage>
</organism>
<dbReference type="SUPFAM" id="SSF53041">
    <property type="entry name" value="Resolvase-like"/>
    <property type="match status" value="1"/>
</dbReference>
<comment type="caution">
    <text evidence="1">The sequence shown here is derived from an EMBL/GenBank/DDBJ whole genome shotgun (WGS) entry which is preliminary data.</text>
</comment>
<keyword evidence="2" id="KW-1185">Reference proteome</keyword>
<evidence type="ECO:0000313" key="2">
    <source>
        <dbReference type="Proteomes" id="UP000658127"/>
    </source>
</evidence>
<protein>
    <submittedName>
        <fullName evidence="1">Uncharacterized protein</fullName>
    </submittedName>
</protein>
<name>A0ABQ2KC42_9NOCA</name>
<sequence length="148" mass="16867">MKSYFDIGQSRSVPWHRRTEAAKLLDDLRNPGRGWAGIVVGEGTRCWFGNQFSLVAPRIHAYNVSIWVPELGGRFDPDNVTHSVMMNMLGGLSESERQHVQKRTRASMDAQVLNEGRHQGGRPPYGYLVVDGPPHRRQWRRRWTGCGV</sequence>
<proteinExistence type="predicted"/>
<reference evidence="2" key="1">
    <citation type="journal article" date="2019" name="Int. J. Syst. Evol. Microbiol.">
        <title>The Global Catalogue of Microorganisms (GCM) 10K type strain sequencing project: providing services to taxonomists for standard genome sequencing and annotation.</title>
        <authorList>
            <consortium name="The Broad Institute Genomics Platform"/>
            <consortium name="The Broad Institute Genome Sequencing Center for Infectious Disease"/>
            <person name="Wu L."/>
            <person name="Ma J."/>
        </authorList>
    </citation>
    <scope>NUCLEOTIDE SEQUENCE [LARGE SCALE GENOMIC DNA]</scope>
    <source>
        <strain evidence="2">CGMCC 4.7329</strain>
    </source>
</reference>
<dbReference type="Gene3D" id="3.40.50.1390">
    <property type="entry name" value="Resolvase, N-terminal catalytic domain"/>
    <property type="match status" value="1"/>
</dbReference>
<evidence type="ECO:0000313" key="1">
    <source>
        <dbReference type="EMBL" id="GGN78753.1"/>
    </source>
</evidence>
<dbReference type="Proteomes" id="UP000658127">
    <property type="component" value="Unassembled WGS sequence"/>
</dbReference>
<dbReference type="InterPro" id="IPR036162">
    <property type="entry name" value="Resolvase-like_N_sf"/>
</dbReference>
<gene>
    <name evidence="1" type="ORF">GCM10011610_26630</name>
</gene>
<dbReference type="EMBL" id="BMNE01000003">
    <property type="protein sequence ID" value="GGN78753.1"/>
    <property type="molecule type" value="Genomic_DNA"/>
</dbReference>
<accession>A0ABQ2KC42</accession>